<dbReference type="EMBL" id="CP021983">
    <property type="protein sequence ID" value="ASC73021.1"/>
    <property type="molecule type" value="Genomic_DNA"/>
</dbReference>
<protein>
    <submittedName>
        <fullName evidence="1">Uncharacterized protein</fullName>
    </submittedName>
</protein>
<dbReference type="KEGG" id="hhg:XM38_039830"/>
<dbReference type="AlphaFoldDB" id="A0A1Z3HRT1"/>
<evidence type="ECO:0000313" key="1">
    <source>
        <dbReference type="EMBL" id="ASC73021.1"/>
    </source>
</evidence>
<gene>
    <name evidence="1" type="ORF">XM38_039830</name>
</gene>
<accession>A0A1Z3HRT1</accession>
<evidence type="ECO:0000313" key="2">
    <source>
        <dbReference type="Proteomes" id="UP000191901"/>
    </source>
</evidence>
<keyword evidence="2" id="KW-1185">Reference proteome</keyword>
<organism evidence="1 2">
    <name type="scientific">Halomicronema hongdechloris C2206</name>
    <dbReference type="NCBI Taxonomy" id="1641165"/>
    <lineage>
        <taxon>Bacteria</taxon>
        <taxon>Bacillati</taxon>
        <taxon>Cyanobacteriota</taxon>
        <taxon>Cyanophyceae</taxon>
        <taxon>Nodosilineales</taxon>
        <taxon>Nodosilineaceae</taxon>
        <taxon>Halomicronema</taxon>
    </lineage>
</organism>
<dbReference type="RefSeq" id="WP_187329471.1">
    <property type="nucleotide sequence ID" value="NZ_CP021983.2"/>
</dbReference>
<reference evidence="1 2" key="1">
    <citation type="journal article" date="2016" name="Biochim. Biophys. Acta">
        <title>Characterization of red-shifted phycobilisomes isolated from the chlorophyll f-containing cyanobacterium Halomicronema hongdechloris.</title>
        <authorList>
            <person name="Li Y."/>
            <person name="Lin Y."/>
            <person name="Garvey C.J."/>
            <person name="Birch D."/>
            <person name="Corkery R.W."/>
            <person name="Loughlin P.C."/>
            <person name="Scheer H."/>
            <person name="Willows R.D."/>
            <person name="Chen M."/>
        </authorList>
    </citation>
    <scope>NUCLEOTIDE SEQUENCE [LARGE SCALE GENOMIC DNA]</scope>
    <source>
        <strain evidence="1 2">C2206</strain>
    </source>
</reference>
<dbReference type="Proteomes" id="UP000191901">
    <property type="component" value="Chromosome"/>
</dbReference>
<sequence>MRPPLRYEPQTIHRIAAGIPAATDAGLTLTAACRAEMALDMGTLAQPVRPRF</sequence>
<name>A0A1Z3HRT1_9CYAN</name>
<proteinExistence type="predicted"/>